<name>A0A7N0R8Z6_KALFE</name>
<evidence type="ECO:0000313" key="4">
    <source>
        <dbReference type="EnsemblPlants" id="Kaladp0001s0300.1.v1.1"/>
    </source>
</evidence>
<evidence type="ECO:0000256" key="2">
    <source>
        <dbReference type="SAM" id="MobiDB-lite"/>
    </source>
</evidence>
<reference evidence="4" key="1">
    <citation type="submission" date="2021-01" db="UniProtKB">
        <authorList>
            <consortium name="EnsemblPlants"/>
        </authorList>
    </citation>
    <scope>IDENTIFICATION</scope>
</reference>
<dbReference type="FunFam" id="1.10.8.270:FF:000011">
    <property type="entry name" value="TBC1 domain family member 5"/>
    <property type="match status" value="1"/>
</dbReference>
<dbReference type="PROSITE" id="PS50086">
    <property type="entry name" value="TBC_RABGAP"/>
    <property type="match status" value="1"/>
</dbReference>
<dbReference type="SMART" id="SM00164">
    <property type="entry name" value="TBC"/>
    <property type="match status" value="1"/>
</dbReference>
<dbReference type="InterPro" id="IPR000195">
    <property type="entry name" value="Rab-GAP-TBC_dom"/>
</dbReference>
<feature type="region of interest" description="Disordered" evidence="2">
    <location>
        <begin position="720"/>
        <end position="750"/>
    </location>
</feature>
<dbReference type="GO" id="GO:0005096">
    <property type="term" value="F:GTPase activator activity"/>
    <property type="evidence" value="ECO:0007669"/>
    <property type="project" value="UniProtKB-KW"/>
</dbReference>
<evidence type="ECO:0000256" key="1">
    <source>
        <dbReference type="ARBA" id="ARBA00022468"/>
    </source>
</evidence>
<feature type="region of interest" description="Disordered" evidence="2">
    <location>
        <begin position="765"/>
        <end position="786"/>
    </location>
</feature>
<keyword evidence="5" id="KW-1185">Reference proteome</keyword>
<dbReference type="PANTHER" id="PTHR22957:SF337">
    <property type="entry name" value="TBC1 DOMAIN FAMILY MEMBER 5"/>
    <property type="match status" value="1"/>
</dbReference>
<dbReference type="Proteomes" id="UP000594263">
    <property type="component" value="Unplaced"/>
</dbReference>
<dbReference type="InterPro" id="IPR035969">
    <property type="entry name" value="Rab-GAP_TBC_sf"/>
</dbReference>
<protein>
    <recommendedName>
        <fullName evidence="3">Rab-GAP TBC domain-containing protein</fullName>
    </recommendedName>
</protein>
<organism evidence="4 5">
    <name type="scientific">Kalanchoe fedtschenkoi</name>
    <name type="common">Lavender scallops</name>
    <name type="synonym">South American air plant</name>
    <dbReference type="NCBI Taxonomy" id="63787"/>
    <lineage>
        <taxon>Eukaryota</taxon>
        <taxon>Viridiplantae</taxon>
        <taxon>Streptophyta</taxon>
        <taxon>Embryophyta</taxon>
        <taxon>Tracheophyta</taxon>
        <taxon>Spermatophyta</taxon>
        <taxon>Magnoliopsida</taxon>
        <taxon>eudicotyledons</taxon>
        <taxon>Gunneridae</taxon>
        <taxon>Pentapetalae</taxon>
        <taxon>Saxifragales</taxon>
        <taxon>Crassulaceae</taxon>
        <taxon>Kalanchoe</taxon>
    </lineage>
</organism>
<proteinExistence type="predicted"/>
<dbReference type="AlphaFoldDB" id="A0A7N0R8Z6"/>
<evidence type="ECO:0000313" key="5">
    <source>
        <dbReference type="Proteomes" id="UP000594263"/>
    </source>
</evidence>
<evidence type="ECO:0000259" key="3">
    <source>
        <dbReference type="PROSITE" id="PS50086"/>
    </source>
</evidence>
<dbReference type="Gene3D" id="1.10.472.80">
    <property type="entry name" value="Ypt/Rab-GAP domain of gyp1p, domain 3"/>
    <property type="match status" value="1"/>
</dbReference>
<dbReference type="GO" id="GO:0005737">
    <property type="term" value="C:cytoplasm"/>
    <property type="evidence" value="ECO:0007669"/>
    <property type="project" value="UniProtKB-ARBA"/>
</dbReference>
<accession>A0A7N0R8Z6</accession>
<dbReference type="Gramene" id="Kaladp0001s0300.1.v1.1">
    <property type="protein sequence ID" value="Kaladp0001s0300.1.v1.1"/>
    <property type="gene ID" value="Kaladp0001s0300.v1.1"/>
</dbReference>
<keyword evidence="1" id="KW-0343">GTPase activation</keyword>
<feature type="domain" description="Rab-GAP TBC" evidence="3">
    <location>
        <begin position="34"/>
        <end position="370"/>
    </location>
</feature>
<dbReference type="SUPFAM" id="SSF47923">
    <property type="entry name" value="Ypt/Rab-GAP domain of gyp1p"/>
    <property type="match status" value="2"/>
</dbReference>
<dbReference type="EnsemblPlants" id="Kaladp0001s0300.1.v1.1">
    <property type="protein sequence ID" value="Kaladp0001s0300.1.v1.1"/>
    <property type="gene ID" value="Kaladp0001s0300.v1.1"/>
</dbReference>
<dbReference type="Gene3D" id="1.10.8.270">
    <property type="entry name" value="putative rabgap domain of human tbc1 domain family member 14 like domains"/>
    <property type="match status" value="1"/>
</dbReference>
<dbReference type="OMA" id="NEANDHE"/>
<dbReference type="PANTHER" id="PTHR22957">
    <property type="entry name" value="TBC1 DOMAIN FAMILY MEMBER GTPASE-ACTIVATING PROTEIN"/>
    <property type="match status" value="1"/>
</dbReference>
<dbReference type="Pfam" id="PF00566">
    <property type="entry name" value="RabGAP-TBC"/>
    <property type="match status" value="2"/>
</dbReference>
<sequence length="876" mass="96748">MAPGASAPPETPRTGAAGLPSVDAQRLLDGEGNRRFADLRGVRWRIDLGILPSSSSTDELRRVTADCRRRYAGLRKSLLVDPHFRKGVTSSPEVVIDDPLSQNPDSMWGRFFRNAELEKMVDQDLSRLYPEHGSYFQTSLCQSMLRRILLLWCLRHPECGYRQGMHELLAPFLYVLHVDVEHLSEVRNQYKDHFTEHFEELAFPEYDHIYGSGLKTYSDSKDDCADSPRYASKRTCFDELDPKVQSIISLSDAYGAEGELGIVLSEKFMEHDAYCMFDALMSGSRGTVSMSDFFFPAPAIGSHTGLPPIIEASSALYHLLSIADSSLHSHLIELGVEPQYFALRWLRLLFGREFSLLNLLQIWDEIFASDNSKLNKGTEDLGSTFAILTSTRGAFIAALALSMILHLRSSLLASETATSCLQRLLNFPDNVSVSKLILKAKSLRTFTMEANTSSPLTSSKSSHYRSKSMFVTGHNVPSNSVSPTPAVSVVPESYWEEKWRLLQKAEELSQNSSGKKVSSNKKRWSDKVKFLSRTESDPSSLQLKNGMKVQSSSVRRNLLADLSTELGLDKDDCSSDINEPLVMKDDSQRLGKEKGKSCIIQSEECSSNETSCSKEDSLISASANPCGRSNEHESDSEKSVIEIDVKDYNCTNQNEDPCLNGNTVCKERVFLFSASASPCRLNDHETGSGRSSVASNLSVDDTYDESTSAMCEAAPEFRPSISDPLAAAPSASENNDESEAQSVPKLKDRKPSGKFQWLWKFGRNGAGEETSERGSPVNPKSPTGAVDSLKAAIGSKSVDGKRDLMNQKETNSLRNLGQSMLENIQVIESVLQPDNGCATSLENLGSSKSKIVDQGQLDVVAALRELRKISNLLSEM</sequence>